<evidence type="ECO:0000313" key="3">
    <source>
        <dbReference type="Proteomes" id="UP000679341"/>
    </source>
</evidence>
<protein>
    <submittedName>
        <fullName evidence="2">Uncharacterized protein</fullName>
    </submittedName>
</protein>
<reference evidence="2 3" key="1">
    <citation type="submission" date="2021-03" db="EMBL/GenBank/DDBJ databases">
        <title>Halorubrum sodomense MBLA0099, Whole genome shotgun sequencing.</title>
        <authorList>
            <person name="Seo M.-J."/>
            <person name="Cho E.-S."/>
            <person name="Hwang C.Y."/>
        </authorList>
    </citation>
    <scope>NUCLEOTIDE SEQUENCE [LARGE SCALE GENOMIC DNA]</scope>
    <source>
        <strain evidence="2 3">MBLA0099</strain>
    </source>
</reference>
<name>A0A8T8LKD9_9EURY</name>
<evidence type="ECO:0000256" key="1">
    <source>
        <dbReference type="SAM" id="MobiDB-lite"/>
    </source>
</evidence>
<proteinExistence type="predicted"/>
<accession>A0A8T8LKD9</accession>
<dbReference type="AlphaFoldDB" id="A0A8T8LKD9"/>
<evidence type="ECO:0000313" key="2">
    <source>
        <dbReference type="EMBL" id="QUO47712.1"/>
    </source>
</evidence>
<dbReference type="Proteomes" id="UP000679341">
    <property type="component" value="Chromosome"/>
</dbReference>
<gene>
    <name evidence="2" type="ORF">J7656_14325</name>
</gene>
<dbReference type="EMBL" id="CP073695">
    <property type="protein sequence ID" value="QUO47712.1"/>
    <property type="molecule type" value="Genomic_DNA"/>
</dbReference>
<organism evidence="2 3">
    <name type="scientific">Halorubrum ruber</name>
    <dbReference type="NCBI Taxonomy" id="2982524"/>
    <lineage>
        <taxon>Archaea</taxon>
        <taxon>Methanobacteriati</taxon>
        <taxon>Methanobacteriota</taxon>
        <taxon>Stenosarchaea group</taxon>
        <taxon>Halobacteria</taxon>
        <taxon>Halobacteriales</taxon>
        <taxon>Haloferacaceae</taxon>
        <taxon>Halorubrum</taxon>
    </lineage>
</organism>
<sequence>MSGTNGGSTNSIDQLLGHTEGPTGTPSQEVIKRLRYSKQIVDINFTRLSGLCDDIATDGFVYYDPVEQSDTEGLRANIYADIHNYLSSIYSLVEEIHPFLNSCVDQTVEKDTFVRGSERADPTLPPFVRKLVFAWGLRNQFTHGNYRCLSIREETESDSTYMRVYFHKTHFDPRGNGELADVGDYLWGIDETEETHPMCYFANLYTHFSDFWEDMIRWSNNT</sequence>
<dbReference type="GeneID" id="64828739"/>
<feature type="region of interest" description="Disordered" evidence="1">
    <location>
        <begin position="1"/>
        <end position="27"/>
    </location>
</feature>
<dbReference type="RefSeq" id="WP_211553649.1">
    <property type="nucleotide sequence ID" value="NZ_CP073695.1"/>
</dbReference>
<dbReference type="KEGG" id="hss:J7656_14325"/>
<dbReference type="OrthoDB" id="189701at2157"/>
<keyword evidence="3" id="KW-1185">Reference proteome</keyword>